<dbReference type="AlphaFoldDB" id="A0A8H7CQ13"/>
<evidence type="ECO:0000313" key="2">
    <source>
        <dbReference type="EMBL" id="KAF7344022.1"/>
    </source>
</evidence>
<dbReference type="PANTHER" id="PTHR35871">
    <property type="entry name" value="EXPRESSED PROTEIN"/>
    <property type="match status" value="1"/>
</dbReference>
<proteinExistence type="predicted"/>
<reference evidence="2" key="1">
    <citation type="submission" date="2020-05" db="EMBL/GenBank/DDBJ databases">
        <title>Mycena genomes resolve the evolution of fungal bioluminescence.</title>
        <authorList>
            <person name="Tsai I.J."/>
        </authorList>
    </citation>
    <scope>NUCLEOTIDE SEQUENCE</scope>
    <source>
        <strain evidence="2">CCC161011</strain>
    </source>
</reference>
<evidence type="ECO:0000313" key="3">
    <source>
        <dbReference type="Proteomes" id="UP000620124"/>
    </source>
</evidence>
<dbReference type="Proteomes" id="UP000620124">
    <property type="component" value="Unassembled WGS sequence"/>
</dbReference>
<sequence length="771" mass="88289">MGRKKAHQMKAVARAREARHLQRLSCVSENENELSTGEELVASALDLADVELTAADSDDLGTWMDAAMRECDWDSGDSDCEYLGGIHEGSAFRAMREWKKIEKNRSLGYNGQGRSTKFRKEKEARDRAEFREEVKTSKDPQIVLMRQMFMRPADCIPKPCEPELRTDLPMTPADLVAFGSDDSDGESDGSEPDNELEESPPVASTSSARLSAVPPRKCRKLEIPAQEMKKMAKEKRREEYEKALNDIQKYIRSPRTVFIAGKNSLQSYRARAIQSYLLMVVKNGRLEIEASERAAESQGFAAKWGGRNVRSWTCRWIKERELPVSRKGSHGKVYPLLDPAIKAELRTYVRSNKWAMDPQKLADFSAGKLIPEAAKKYGEEVIRNEMLRGLKRYMEAELLPRLQLKVIKDISISTARRWLHKEGFQYTGHKKDVYFDGHDRPDVVAYRQNEFLPAMAVHARRLVQYVVGDVEKELVKAEEEGCRAWDSSKDVICSTVGHIEEGGESLEYCKTYEGYWDGEKFVNQLKTKLIPAFNRLHGPGDQALFMVDHSQGHAAYAPDALVVSRMNTKPGGKQARMHDGWYLKAGKKVVQSMIFLSNHREYPDQPKGIKVVLLERGFDVRKLRGKCKGSCKDPDAVACCCKRILELQPDFKEQRSLVQEVIHTAGHLCIFLPKFHCELNFIEFFWGTVKKYLREHSDYTFDTLKENLPKALASVPPATIRQWEHRMYRWMDAYRAGMGTQDAKLHVRKFGSRQYKSHRHVFDRDAQAFDQ</sequence>
<evidence type="ECO:0000256" key="1">
    <source>
        <dbReference type="SAM" id="MobiDB-lite"/>
    </source>
</evidence>
<organism evidence="2 3">
    <name type="scientific">Mycena venus</name>
    <dbReference type="NCBI Taxonomy" id="2733690"/>
    <lineage>
        <taxon>Eukaryota</taxon>
        <taxon>Fungi</taxon>
        <taxon>Dikarya</taxon>
        <taxon>Basidiomycota</taxon>
        <taxon>Agaricomycotina</taxon>
        <taxon>Agaricomycetes</taxon>
        <taxon>Agaricomycetidae</taxon>
        <taxon>Agaricales</taxon>
        <taxon>Marasmiineae</taxon>
        <taxon>Mycenaceae</taxon>
        <taxon>Mycena</taxon>
    </lineage>
</organism>
<name>A0A8H7CQ13_9AGAR</name>
<feature type="compositionally biased region" description="Acidic residues" evidence="1">
    <location>
        <begin position="181"/>
        <end position="198"/>
    </location>
</feature>
<dbReference type="PANTHER" id="PTHR35871:SF1">
    <property type="entry name" value="CXC1-LIKE CYSTEINE CLUSTER ASSOCIATED WITH KDZ TRANSPOSASES DOMAIN-CONTAINING PROTEIN"/>
    <property type="match status" value="1"/>
</dbReference>
<dbReference type="GO" id="GO:0003676">
    <property type="term" value="F:nucleic acid binding"/>
    <property type="evidence" value="ECO:0007669"/>
    <property type="project" value="InterPro"/>
</dbReference>
<gene>
    <name evidence="2" type="ORF">MVEN_01691600</name>
</gene>
<dbReference type="InterPro" id="IPR036397">
    <property type="entry name" value="RNaseH_sf"/>
</dbReference>
<feature type="region of interest" description="Disordered" evidence="1">
    <location>
        <begin position="173"/>
        <end position="217"/>
    </location>
</feature>
<keyword evidence="3" id="KW-1185">Reference proteome</keyword>
<dbReference type="OrthoDB" id="3218065at2759"/>
<comment type="caution">
    <text evidence="2">The sequence shown here is derived from an EMBL/GenBank/DDBJ whole genome shotgun (WGS) entry which is preliminary data.</text>
</comment>
<dbReference type="Gene3D" id="3.30.420.10">
    <property type="entry name" value="Ribonuclease H-like superfamily/Ribonuclease H"/>
    <property type="match status" value="1"/>
</dbReference>
<protein>
    <recommendedName>
        <fullName evidence="4">Tc1-like transposase DDE domain-containing protein</fullName>
    </recommendedName>
</protein>
<accession>A0A8H7CQ13</accession>
<dbReference type="EMBL" id="JACAZI010000015">
    <property type="protein sequence ID" value="KAF7344022.1"/>
    <property type="molecule type" value="Genomic_DNA"/>
</dbReference>
<evidence type="ECO:0008006" key="4">
    <source>
        <dbReference type="Google" id="ProtNLM"/>
    </source>
</evidence>